<organism evidence="2 3">
    <name type="scientific">Mycena rosella</name>
    <name type="common">Pink bonnet</name>
    <name type="synonym">Agaricus rosellus</name>
    <dbReference type="NCBI Taxonomy" id="1033263"/>
    <lineage>
        <taxon>Eukaryota</taxon>
        <taxon>Fungi</taxon>
        <taxon>Dikarya</taxon>
        <taxon>Basidiomycota</taxon>
        <taxon>Agaricomycotina</taxon>
        <taxon>Agaricomycetes</taxon>
        <taxon>Agaricomycetidae</taxon>
        <taxon>Agaricales</taxon>
        <taxon>Marasmiineae</taxon>
        <taxon>Mycenaceae</taxon>
        <taxon>Mycena</taxon>
    </lineage>
</organism>
<name>A0AAD7DJG1_MYCRO</name>
<feature type="region of interest" description="Disordered" evidence="1">
    <location>
        <begin position="40"/>
        <end position="64"/>
    </location>
</feature>
<accession>A0AAD7DJG1</accession>
<evidence type="ECO:0000256" key="1">
    <source>
        <dbReference type="SAM" id="MobiDB-lite"/>
    </source>
</evidence>
<feature type="compositionally biased region" description="Basic residues" evidence="1">
    <location>
        <begin position="1"/>
        <end position="11"/>
    </location>
</feature>
<feature type="compositionally biased region" description="Basic and acidic residues" evidence="1">
    <location>
        <begin position="201"/>
        <end position="212"/>
    </location>
</feature>
<feature type="region of interest" description="Disordered" evidence="1">
    <location>
        <begin position="1"/>
        <end position="28"/>
    </location>
</feature>
<evidence type="ECO:0000313" key="2">
    <source>
        <dbReference type="EMBL" id="KAJ7692699.1"/>
    </source>
</evidence>
<comment type="caution">
    <text evidence="2">The sequence shown here is derived from an EMBL/GenBank/DDBJ whole genome shotgun (WGS) entry which is preliminary data.</text>
</comment>
<dbReference type="EMBL" id="JARKIE010000050">
    <property type="protein sequence ID" value="KAJ7692699.1"/>
    <property type="molecule type" value="Genomic_DNA"/>
</dbReference>
<feature type="region of interest" description="Disordered" evidence="1">
    <location>
        <begin position="193"/>
        <end position="220"/>
    </location>
</feature>
<keyword evidence="3" id="KW-1185">Reference proteome</keyword>
<proteinExistence type="predicted"/>
<reference evidence="2" key="1">
    <citation type="submission" date="2023-03" db="EMBL/GenBank/DDBJ databases">
        <title>Massive genome expansion in bonnet fungi (Mycena s.s.) driven by repeated elements and novel gene families across ecological guilds.</title>
        <authorList>
            <consortium name="Lawrence Berkeley National Laboratory"/>
            <person name="Harder C.B."/>
            <person name="Miyauchi S."/>
            <person name="Viragh M."/>
            <person name="Kuo A."/>
            <person name="Thoen E."/>
            <person name="Andreopoulos B."/>
            <person name="Lu D."/>
            <person name="Skrede I."/>
            <person name="Drula E."/>
            <person name="Henrissat B."/>
            <person name="Morin E."/>
            <person name="Kohler A."/>
            <person name="Barry K."/>
            <person name="LaButti K."/>
            <person name="Morin E."/>
            <person name="Salamov A."/>
            <person name="Lipzen A."/>
            <person name="Mereny Z."/>
            <person name="Hegedus B."/>
            <person name="Baldrian P."/>
            <person name="Stursova M."/>
            <person name="Weitz H."/>
            <person name="Taylor A."/>
            <person name="Grigoriev I.V."/>
            <person name="Nagy L.G."/>
            <person name="Martin F."/>
            <person name="Kauserud H."/>
        </authorList>
    </citation>
    <scope>NUCLEOTIDE SEQUENCE</scope>
    <source>
        <strain evidence="2">CBHHK067</strain>
    </source>
</reference>
<feature type="compositionally biased region" description="Polar residues" evidence="1">
    <location>
        <begin position="15"/>
        <end position="26"/>
    </location>
</feature>
<gene>
    <name evidence="2" type="ORF">B0H17DRAFT_1282711</name>
</gene>
<feature type="region of interest" description="Disordered" evidence="1">
    <location>
        <begin position="91"/>
        <end position="114"/>
    </location>
</feature>
<protein>
    <submittedName>
        <fullName evidence="2">Uncharacterized protein</fullName>
    </submittedName>
</protein>
<dbReference type="Proteomes" id="UP001221757">
    <property type="component" value="Unassembled WGS sequence"/>
</dbReference>
<dbReference type="AlphaFoldDB" id="A0AAD7DJG1"/>
<sequence length="620" mass="69141">MVITTHSRKFHTAPEESSINGQTSPSRGGVRQFLYAARAERTHEQPVSCAPPPRSGRARPDSKTSWRLVRYDRPPWNARTKRTHAIVSPLAAAAAAAPTPASNKGTAQRHGDRRARTSGFFACMLHVRRFSEPSRSARRGSAPRPVPRPAPRDDPHPPPGSGRTSVDEDVAVEAESRTQGVDVVFCLLRRSITPPHSRKTTGPDRLADDFTERSTPAPGTREADAFAFASPSSPAPAPGHEGDVSRVPCPASARPENARATRLREAHVKARTVDRNGEREETHSPHLVEARLASLVAFGSRPGGTCAVNTFRIALPSQLFPTRRTSVLEHGLAILMRWLFLTRRRTRTGPGMDSRPGLGNLVDVVGGQRVSLYVFALFPNSFYLLTRASIPHDLGASSVPDRTNPFFFSGAHREGAVLIQHGANAGITDADQLVPYIVQYSSDKVKGLIRYLPEFDPDEPNKTFTAAKQELQLLFGQADEPPNYTESMLRDFCRDQSAKSPYTNKNQIETYHQEFTQIAGPLFKKAKITKEQRDYYFVSGIPTVIKEWFMNQVPANKRTRSDPPSIAVSIGILQKRFDSDSLLFEPWKDEKDPRDRKNRSHITTLARRLQFRRLRLKHQR</sequence>
<evidence type="ECO:0000313" key="3">
    <source>
        <dbReference type="Proteomes" id="UP001221757"/>
    </source>
</evidence>
<feature type="region of interest" description="Disordered" evidence="1">
    <location>
        <begin position="132"/>
        <end position="175"/>
    </location>
</feature>